<comment type="caution">
    <text evidence="1">The sequence shown here is derived from an EMBL/GenBank/DDBJ whole genome shotgun (WGS) entry which is preliminary data.</text>
</comment>
<reference evidence="1 2" key="1">
    <citation type="submission" date="2019-05" db="EMBL/GenBank/DDBJ databases">
        <title>Another draft genome of Portunus trituberculatus and its Hox gene families provides insights of decapod evolution.</title>
        <authorList>
            <person name="Jeong J.-H."/>
            <person name="Song I."/>
            <person name="Kim S."/>
            <person name="Choi T."/>
            <person name="Kim D."/>
            <person name="Ryu S."/>
            <person name="Kim W."/>
        </authorList>
    </citation>
    <scope>NUCLEOTIDE SEQUENCE [LARGE SCALE GENOMIC DNA]</scope>
    <source>
        <tissue evidence="1">Muscle</tissue>
    </source>
</reference>
<name>A0A5B7EUZ3_PORTR</name>
<dbReference type="AlphaFoldDB" id="A0A5B7EUZ3"/>
<evidence type="ECO:0000313" key="2">
    <source>
        <dbReference type="Proteomes" id="UP000324222"/>
    </source>
</evidence>
<sequence length="106" mass="11733">MHNCVEVYVEVFSLESTPHCYMEGELLQCKEWKDRHFSSPFSSASSVSCGVLRLLLGYCSRVDICGVSGGSVSICCRKVLDGEEDTVWTFVEVEAPKATYPNVWGG</sequence>
<organism evidence="1 2">
    <name type="scientific">Portunus trituberculatus</name>
    <name type="common">Swimming crab</name>
    <name type="synonym">Neptunus trituberculatus</name>
    <dbReference type="NCBI Taxonomy" id="210409"/>
    <lineage>
        <taxon>Eukaryota</taxon>
        <taxon>Metazoa</taxon>
        <taxon>Ecdysozoa</taxon>
        <taxon>Arthropoda</taxon>
        <taxon>Crustacea</taxon>
        <taxon>Multicrustacea</taxon>
        <taxon>Malacostraca</taxon>
        <taxon>Eumalacostraca</taxon>
        <taxon>Eucarida</taxon>
        <taxon>Decapoda</taxon>
        <taxon>Pleocyemata</taxon>
        <taxon>Brachyura</taxon>
        <taxon>Eubrachyura</taxon>
        <taxon>Portunoidea</taxon>
        <taxon>Portunidae</taxon>
        <taxon>Portuninae</taxon>
        <taxon>Portunus</taxon>
    </lineage>
</organism>
<accession>A0A5B7EUZ3</accession>
<proteinExistence type="predicted"/>
<dbReference type="Proteomes" id="UP000324222">
    <property type="component" value="Unassembled WGS sequence"/>
</dbReference>
<protein>
    <submittedName>
        <fullName evidence="1">Uncharacterized protein</fullName>
    </submittedName>
</protein>
<keyword evidence="2" id="KW-1185">Reference proteome</keyword>
<evidence type="ECO:0000313" key="1">
    <source>
        <dbReference type="EMBL" id="MPC38780.1"/>
    </source>
</evidence>
<dbReference type="EMBL" id="VSRR010004171">
    <property type="protein sequence ID" value="MPC38780.1"/>
    <property type="molecule type" value="Genomic_DNA"/>
</dbReference>
<gene>
    <name evidence="1" type="ORF">E2C01_032295</name>
</gene>